<reference evidence="1" key="1">
    <citation type="submission" date="2014-11" db="EMBL/GenBank/DDBJ databases">
        <authorList>
            <person name="Amaro Gonzalez C."/>
        </authorList>
    </citation>
    <scope>NUCLEOTIDE SEQUENCE</scope>
</reference>
<evidence type="ECO:0000313" key="1">
    <source>
        <dbReference type="EMBL" id="JAH12261.1"/>
    </source>
</evidence>
<sequence length="20" mass="2333">MFLCGLLWCHAGLGLRRETR</sequence>
<accession>A0A0E9Q5W9</accession>
<protein>
    <submittedName>
        <fullName evidence="1">Uncharacterized protein</fullName>
    </submittedName>
</protein>
<reference evidence="1" key="2">
    <citation type="journal article" date="2015" name="Fish Shellfish Immunol.">
        <title>Early steps in the European eel (Anguilla anguilla)-Vibrio vulnificus interaction in the gills: Role of the RtxA13 toxin.</title>
        <authorList>
            <person name="Callol A."/>
            <person name="Pajuelo D."/>
            <person name="Ebbesson L."/>
            <person name="Teles M."/>
            <person name="MacKenzie S."/>
            <person name="Amaro C."/>
        </authorList>
    </citation>
    <scope>NUCLEOTIDE SEQUENCE</scope>
</reference>
<proteinExistence type="predicted"/>
<name>A0A0E9Q5W9_ANGAN</name>
<dbReference type="EMBL" id="GBXM01096316">
    <property type="protein sequence ID" value="JAH12261.1"/>
    <property type="molecule type" value="Transcribed_RNA"/>
</dbReference>
<organism evidence="1">
    <name type="scientific">Anguilla anguilla</name>
    <name type="common">European freshwater eel</name>
    <name type="synonym">Muraena anguilla</name>
    <dbReference type="NCBI Taxonomy" id="7936"/>
    <lineage>
        <taxon>Eukaryota</taxon>
        <taxon>Metazoa</taxon>
        <taxon>Chordata</taxon>
        <taxon>Craniata</taxon>
        <taxon>Vertebrata</taxon>
        <taxon>Euteleostomi</taxon>
        <taxon>Actinopterygii</taxon>
        <taxon>Neopterygii</taxon>
        <taxon>Teleostei</taxon>
        <taxon>Anguilliformes</taxon>
        <taxon>Anguillidae</taxon>
        <taxon>Anguilla</taxon>
    </lineage>
</organism>
<dbReference type="AlphaFoldDB" id="A0A0E9Q5W9"/>